<evidence type="ECO:0000256" key="4">
    <source>
        <dbReference type="ARBA" id="ARBA00029447"/>
    </source>
</evidence>
<gene>
    <name evidence="9" type="ORF">GCM10009539_39370</name>
</gene>
<dbReference type="InterPro" id="IPR003660">
    <property type="entry name" value="HAMP_dom"/>
</dbReference>
<dbReference type="EMBL" id="BAAAGX010000016">
    <property type="protein sequence ID" value="GAA0250328.1"/>
    <property type="molecule type" value="Genomic_DNA"/>
</dbReference>
<reference evidence="10" key="1">
    <citation type="journal article" date="2019" name="Int. J. Syst. Evol. Microbiol.">
        <title>The Global Catalogue of Microorganisms (GCM) 10K type strain sequencing project: providing services to taxonomists for standard genome sequencing and annotation.</title>
        <authorList>
            <consortium name="The Broad Institute Genomics Platform"/>
            <consortium name="The Broad Institute Genome Sequencing Center for Infectious Disease"/>
            <person name="Wu L."/>
            <person name="Ma J."/>
        </authorList>
    </citation>
    <scope>NUCLEOTIDE SEQUENCE [LARGE SCALE GENOMIC DNA]</scope>
    <source>
        <strain evidence="10">JCM 10425</strain>
    </source>
</reference>
<feature type="transmembrane region" description="Helical" evidence="6">
    <location>
        <begin position="184"/>
        <end position="207"/>
    </location>
</feature>
<dbReference type="Gene3D" id="1.10.287.950">
    <property type="entry name" value="Methyl-accepting chemotaxis protein"/>
    <property type="match status" value="1"/>
</dbReference>
<evidence type="ECO:0000256" key="6">
    <source>
        <dbReference type="SAM" id="Phobius"/>
    </source>
</evidence>
<evidence type="ECO:0008006" key="11">
    <source>
        <dbReference type="Google" id="ProtNLM"/>
    </source>
</evidence>
<keyword evidence="1 6" id="KW-0812">Transmembrane</keyword>
<comment type="similarity">
    <text evidence="4">Belongs to the methyl-accepting chemotaxis (MCP) protein family.</text>
</comment>
<keyword evidence="3 5" id="KW-0807">Transducer</keyword>
<dbReference type="Pfam" id="PF00672">
    <property type="entry name" value="HAMP"/>
    <property type="match status" value="1"/>
</dbReference>
<feature type="domain" description="HAMP" evidence="8">
    <location>
        <begin position="208"/>
        <end position="260"/>
    </location>
</feature>
<protein>
    <recommendedName>
        <fullName evidence="11">Methyl-accepting chemotaxis protein</fullName>
    </recommendedName>
</protein>
<keyword evidence="6" id="KW-0472">Membrane</keyword>
<name>A0ABP3E254_9ACTN</name>
<feature type="domain" description="Methyl-accepting transducer" evidence="7">
    <location>
        <begin position="265"/>
        <end position="508"/>
    </location>
</feature>
<evidence type="ECO:0000259" key="8">
    <source>
        <dbReference type="PROSITE" id="PS50885"/>
    </source>
</evidence>
<comment type="caution">
    <text evidence="9">The sequence shown here is derived from an EMBL/GenBank/DDBJ whole genome shotgun (WGS) entry which is preliminary data.</text>
</comment>
<dbReference type="PROSITE" id="PS50885">
    <property type="entry name" value="HAMP"/>
    <property type="match status" value="1"/>
</dbReference>
<evidence type="ECO:0000256" key="3">
    <source>
        <dbReference type="ARBA" id="ARBA00023224"/>
    </source>
</evidence>
<feature type="transmembrane region" description="Helical" evidence="6">
    <location>
        <begin position="12"/>
        <end position="32"/>
    </location>
</feature>
<dbReference type="SUPFAM" id="SSF58104">
    <property type="entry name" value="Methyl-accepting chemotaxis protein (MCP) signaling domain"/>
    <property type="match status" value="1"/>
</dbReference>
<dbReference type="SMART" id="SM00283">
    <property type="entry name" value="MA"/>
    <property type="match status" value="1"/>
</dbReference>
<keyword evidence="2 6" id="KW-1133">Transmembrane helix</keyword>
<dbReference type="Pfam" id="PF12729">
    <property type="entry name" value="4HB_MCP_1"/>
    <property type="match status" value="1"/>
</dbReference>
<dbReference type="InterPro" id="IPR024478">
    <property type="entry name" value="HlyB_4HB_MCP"/>
</dbReference>
<evidence type="ECO:0000256" key="5">
    <source>
        <dbReference type="PROSITE-ProRule" id="PRU00284"/>
    </source>
</evidence>
<evidence type="ECO:0000313" key="10">
    <source>
        <dbReference type="Proteomes" id="UP001500967"/>
    </source>
</evidence>
<evidence type="ECO:0000256" key="1">
    <source>
        <dbReference type="ARBA" id="ARBA00022692"/>
    </source>
</evidence>
<organism evidence="9 10">
    <name type="scientific">Cryptosporangium japonicum</name>
    <dbReference type="NCBI Taxonomy" id="80872"/>
    <lineage>
        <taxon>Bacteria</taxon>
        <taxon>Bacillati</taxon>
        <taxon>Actinomycetota</taxon>
        <taxon>Actinomycetes</taxon>
        <taxon>Cryptosporangiales</taxon>
        <taxon>Cryptosporangiaceae</taxon>
        <taxon>Cryptosporangium</taxon>
    </lineage>
</organism>
<dbReference type="Pfam" id="PF00015">
    <property type="entry name" value="MCPsignal"/>
    <property type="match status" value="1"/>
</dbReference>
<dbReference type="Proteomes" id="UP001500967">
    <property type="component" value="Unassembled WGS sequence"/>
</dbReference>
<dbReference type="PANTHER" id="PTHR32089">
    <property type="entry name" value="METHYL-ACCEPTING CHEMOTAXIS PROTEIN MCPB"/>
    <property type="match status" value="1"/>
</dbReference>
<evidence type="ECO:0000256" key="2">
    <source>
        <dbReference type="ARBA" id="ARBA00022989"/>
    </source>
</evidence>
<sequence>MARVRWTIKRKLVGMGAVALVGVAAMAGVQYYTGHQSSAALTEIADNNYPSVRLALEMEVAKTGQADDLASYVASGDTKHVTEWQADEAEYEKYLEQYAKLDNTTEEVELVATLRELETRYDAAAQQVTALVERGDRTRAAQVSDTTLGPIEDAMFASLTRLEDINASFLDRQNAAAKSSARTALWFSLGLAALIAAVTLVVCALVVRSILAALARTSAVLGAVAANDLTRSVEDVGDDEIGEMNASLNTAMTSVRKLVGAAGESAHALAAAAEQLTASGVQIAHSAEETSAQAQAVVRAAEQVAMNVQTVAAGSEEMSAAIQQISESANEAATVAAEAVQAAESTNSTMHQLGDSSIEIGNVVKVITSIAEQTNLLALNATIEAARAGESGKGFAVVANEVKDLAQETAKATEDIAARVEAIQADSRTAVGALDAIRDVIGRINDYQVTIAAAVEEQAATTGEMNRNVSGASEGVGEITANISGVAEAAQITGQGVTESARATADLSRMSNDLQRLVSAFRV</sequence>
<accession>A0ABP3E254</accession>
<dbReference type="PANTHER" id="PTHR32089:SF112">
    <property type="entry name" value="LYSOZYME-LIKE PROTEIN-RELATED"/>
    <property type="match status" value="1"/>
</dbReference>
<evidence type="ECO:0000259" key="7">
    <source>
        <dbReference type="PROSITE" id="PS50111"/>
    </source>
</evidence>
<evidence type="ECO:0000313" key="9">
    <source>
        <dbReference type="EMBL" id="GAA0250328.1"/>
    </source>
</evidence>
<dbReference type="SMART" id="SM00304">
    <property type="entry name" value="HAMP"/>
    <property type="match status" value="1"/>
</dbReference>
<proteinExistence type="inferred from homology"/>
<keyword evidence="10" id="KW-1185">Reference proteome</keyword>
<dbReference type="PROSITE" id="PS50111">
    <property type="entry name" value="CHEMOTAXIS_TRANSDUC_2"/>
    <property type="match status" value="1"/>
</dbReference>
<dbReference type="InterPro" id="IPR004089">
    <property type="entry name" value="MCPsignal_dom"/>
</dbReference>